<keyword evidence="1" id="KW-1133">Transmembrane helix</keyword>
<feature type="transmembrane region" description="Helical" evidence="1">
    <location>
        <begin position="12"/>
        <end position="29"/>
    </location>
</feature>
<protein>
    <submittedName>
        <fullName evidence="2">Uncharacterized protein</fullName>
    </submittedName>
</protein>
<dbReference type="AlphaFoldDB" id="A0A2S9WTK6"/>
<gene>
    <name evidence="2" type="ORF">BST86_06660</name>
</gene>
<evidence type="ECO:0000313" key="3">
    <source>
        <dbReference type="Proteomes" id="UP000239532"/>
    </source>
</evidence>
<dbReference type="Proteomes" id="UP000239532">
    <property type="component" value="Unassembled WGS sequence"/>
</dbReference>
<proteinExistence type="predicted"/>
<evidence type="ECO:0000256" key="1">
    <source>
        <dbReference type="SAM" id="Phobius"/>
    </source>
</evidence>
<accession>A0A2S9WTK6</accession>
<dbReference type="RefSeq" id="WP_105982597.1">
    <property type="nucleotide sequence ID" value="NZ_MQUC01000003.1"/>
</dbReference>
<keyword evidence="3" id="KW-1185">Reference proteome</keyword>
<sequence length="144" mass="16202">MSAQKKFNKATIIGIIVGSLAFVVSYFGIQQLFKSDQSIDLQQAVTIVNKKTPFIVDDSTRLDSASAIGNTNFIYHYTLFDIKATEVKLDSVNKYLKPSIISNVSSSPELKGFRDNKVIMDYRYYDSDGMFITEISVTPELYSK</sequence>
<keyword evidence="1" id="KW-0812">Transmembrane</keyword>
<organism evidence="2 3">
    <name type="scientific">Nonlabens agnitus</name>
    <dbReference type="NCBI Taxonomy" id="870484"/>
    <lineage>
        <taxon>Bacteria</taxon>
        <taxon>Pseudomonadati</taxon>
        <taxon>Bacteroidota</taxon>
        <taxon>Flavobacteriia</taxon>
        <taxon>Flavobacteriales</taxon>
        <taxon>Flavobacteriaceae</taxon>
        <taxon>Nonlabens</taxon>
    </lineage>
</organism>
<reference evidence="2 3" key="1">
    <citation type="submission" date="2016-11" db="EMBL/GenBank/DDBJ databases">
        <title>Trade-off between light-utilization and light-protection in marine flavobacteria.</title>
        <authorList>
            <person name="Kumagai Y."/>
        </authorList>
    </citation>
    <scope>NUCLEOTIDE SEQUENCE [LARGE SCALE GENOMIC DNA]</scope>
    <source>
        <strain evidence="2 3">JCM 17109</strain>
    </source>
</reference>
<name>A0A2S9WTK6_9FLAO</name>
<keyword evidence="1" id="KW-0472">Membrane</keyword>
<evidence type="ECO:0000313" key="2">
    <source>
        <dbReference type="EMBL" id="PRP66804.1"/>
    </source>
</evidence>
<dbReference type="OrthoDB" id="965642at2"/>
<comment type="caution">
    <text evidence="2">The sequence shown here is derived from an EMBL/GenBank/DDBJ whole genome shotgun (WGS) entry which is preliminary data.</text>
</comment>
<dbReference type="EMBL" id="MQUC01000003">
    <property type="protein sequence ID" value="PRP66804.1"/>
    <property type="molecule type" value="Genomic_DNA"/>
</dbReference>